<dbReference type="Gene3D" id="3.40.50.300">
    <property type="entry name" value="P-loop containing nucleotide triphosphate hydrolases"/>
    <property type="match status" value="2"/>
</dbReference>
<protein>
    <submittedName>
        <fullName evidence="12">ABC transporter G family protein</fullName>
    </submittedName>
</protein>
<comment type="similarity">
    <text evidence="2">Belongs to the ABC transporter superfamily. ABCG family. PDR (TC 3.A.1.205) subfamily.</text>
</comment>
<evidence type="ECO:0000256" key="2">
    <source>
        <dbReference type="ARBA" id="ARBA00006012"/>
    </source>
</evidence>
<evidence type="ECO:0000256" key="10">
    <source>
        <dbReference type="SAM" id="Phobius"/>
    </source>
</evidence>
<dbReference type="PROSITE" id="PS50893">
    <property type="entry name" value="ABC_TRANSPORTER_2"/>
    <property type="match status" value="2"/>
</dbReference>
<keyword evidence="8 10" id="KW-1133">Transmembrane helix</keyword>
<dbReference type="GO" id="GO:0005524">
    <property type="term" value="F:ATP binding"/>
    <property type="evidence" value="ECO:0007669"/>
    <property type="project" value="UniProtKB-KW"/>
</dbReference>
<reference evidence="12 13" key="1">
    <citation type="submission" date="2015-12" db="EMBL/GenBank/DDBJ databases">
        <title>Dictyostelia acquired genes for synthesis and detection of signals that induce cell-type specialization by lateral gene transfer from prokaryotes.</title>
        <authorList>
            <person name="Gloeckner G."/>
            <person name="Schaap P."/>
        </authorList>
    </citation>
    <scope>NUCLEOTIDE SEQUENCE [LARGE SCALE GENOMIC DNA]</scope>
    <source>
        <strain evidence="12 13">TK</strain>
    </source>
</reference>
<keyword evidence="9 10" id="KW-0472">Membrane</keyword>
<keyword evidence="7" id="KW-0067">ATP-binding</keyword>
<proteinExistence type="inferred from homology"/>
<dbReference type="CDD" id="cd03233">
    <property type="entry name" value="ABCG_PDR_domain1"/>
    <property type="match status" value="1"/>
</dbReference>
<keyword evidence="3" id="KW-0813">Transport</keyword>
<comment type="caution">
    <text evidence="12">The sequence shown here is derived from an EMBL/GenBank/DDBJ whole genome shotgun (WGS) entry which is preliminary data.</text>
</comment>
<dbReference type="GO" id="GO:0016020">
    <property type="term" value="C:membrane"/>
    <property type="evidence" value="ECO:0007669"/>
    <property type="project" value="UniProtKB-SubCell"/>
</dbReference>
<feature type="transmembrane region" description="Helical" evidence="10">
    <location>
        <begin position="1203"/>
        <end position="1223"/>
    </location>
</feature>
<dbReference type="Pfam" id="PF01061">
    <property type="entry name" value="ABC2_membrane"/>
    <property type="match status" value="2"/>
</dbReference>
<evidence type="ECO:0000256" key="9">
    <source>
        <dbReference type="ARBA" id="ARBA00023136"/>
    </source>
</evidence>
<keyword evidence="13" id="KW-1185">Reference proteome</keyword>
<keyword evidence="4 10" id="KW-0812">Transmembrane</keyword>
<dbReference type="InterPro" id="IPR003593">
    <property type="entry name" value="AAA+_ATPase"/>
</dbReference>
<dbReference type="Proteomes" id="UP000076078">
    <property type="component" value="Unassembled WGS sequence"/>
</dbReference>
<dbReference type="GO" id="GO:0140359">
    <property type="term" value="F:ABC-type transporter activity"/>
    <property type="evidence" value="ECO:0007669"/>
    <property type="project" value="InterPro"/>
</dbReference>
<feature type="transmembrane region" description="Helical" evidence="10">
    <location>
        <begin position="474"/>
        <end position="498"/>
    </location>
</feature>
<feature type="transmembrane region" description="Helical" evidence="10">
    <location>
        <begin position="644"/>
        <end position="668"/>
    </location>
</feature>
<feature type="domain" description="ABC transporter" evidence="11">
    <location>
        <begin position="59"/>
        <end position="305"/>
    </location>
</feature>
<dbReference type="InterPro" id="IPR003439">
    <property type="entry name" value="ABC_transporter-like_ATP-bd"/>
</dbReference>
<evidence type="ECO:0000256" key="5">
    <source>
        <dbReference type="ARBA" id="ARBA00022737"/>
    </source>
</evidence>
<feature type="transmembrane region" description="Helical" evidence="10">
    <location>
        <begin position="1065"/>
        <end position="1084"/>
    </location>
</feature>
<dbReference type="Pfam" id="PF00005">
    <property type="entry name" value="ABC_tran"/>
    <property type="match status" value="2"/>
</dbReference>
<feature type="transmembrane region" description="Helical" evidence="10">
    <location>
        <begin position="1305"/>
        <end position="1330"/>
    </location>
</feature>
<dbReference type="InterPro" id="IPR034001">
    <property type="entry name" value="ABCG_PDR_1"/>
</dbReference>
<feature type="transmembrane region" description="Helical" evidence="10">
    <location>
        <begin position="567"/>
        <end position="582"/>
    </location>
</feature>
<feature type="transmembrane region" description="Helical" evidence="10">
    <location>
        <begin position="404"/>
        <end position="421"/>
    </location>
</feature>
<evidence type="ECO:0000313" key="13">
    <source>
        <dbReference type="Proteomes" id="UP000076078"/>
    </source>
</evidence>
<feature type="transmembrane region" description="Helical" evidence="10">
    <location>
        <begin position="534"/>
        <end position="555"/>
    </location>
</feature>
<dbReference type="PROSITE" id="PS00211">
    <property type="entry name" value="ABC_TRANSPORTER_1"/>
    <property type="match status" value="1"/>
</dbReference>
<evidence type="ECO:0000256" key="7">
    <source>
        <dbReference type="ARBA" id="ARBA00022840"/>
    </source>
</evidence>
<sequence>MEQETNDGSVQMEIIPINNNNSIENHNEAIGNSVKRTISMFGDRDEVHSGGALKDGFNVTAKGLTVKVGSEKKKNLKNILTDLNFFLKPGSMTLLLGAPGCGKTSLFKVLAHQLHNETIEGSVLFNGSQAHGPTHHRDVGYVVQEDHHMAPFTVRETFKFSADLQMDENVTEQEKNERVDYILKNLDLTKQQDTVVGNEFLRGVSGGQKKRVTIGVELVKNPKLFLMDEPTTGLDSQTSLDLIKFMKDKVQKENMSCLIALLQPGIEITKLFDFLMIMNEGEMVYFGPMNDAIGYFEDLGFKLPTHHNPAEFFQEIVNEPELYYPGEGEPPLRGTEDFAQAYKKSEMYRQINNELANNIPNPLDYKDGTDRAKYPTTLRYQIHLTTIRAFKMLISNPIAVRMRIMKSIVMGLILGSLYWNLSTSQADANNRSGLIFFALLFIVFGGFGAIAVLFEQREVFYIQKDGKYYRTFSFFISLIFSEIPISFLETVIFVVLVYWMCGLQANAEKFIYFFLLCFVSDIQSQSFFKMVTAFSPNAIIASVLAPAMMAPFLLFSGFMVPKPSIKGWYIWLYWISPIKYGFEGLMSNEHHGNHYTCTDSELMPPRILPNFAAPYPEGFNSTQFCPYTDGDQFLDNLGMPQNNWFKWIDLLVVFAFGALYSILMYFFLKKVHYDPRAANAAMEKAMKKRAARYNKKREARVKVKSTKMAKIQKEIPLGCYMQWKDLVYEVDIKKDGKKQRLRLLKDINGYVKPGMLLALMGPSGAGKSTLLDVLANRKTGGHISGEMLINGQPRSNFFTRISGYVEQLDILPPTQTVREAIQFSAKCRLPQDMPLTQKLEFAENILETLNLLKIANRPIGHGEEGLSLSQRKRVNIGIELASDPQLIFLDEPTSGLDSSAALKVMNLIKKIASSGRSVICTIHQPSTSIFKKFDHLLLLKKGGETVFFGPTGDMSAIVLKYFEDHGLVCDPLKNPAEFILEVTDDVVNTKVNGVETTFDAVQAFNESTFNQDLVANLQQGVMPVGTKVPFFKGKYSSSTQTQFRELFKRAWLAQVRRVQNIKTRLMRSLMLGLILGTLYLQMPLDQENIYNRVSNLFFSLMFGGMAGMSTIPIVNIERGVFYREQGAGMYRIWIYVLTFIVTDLPWVFLSAVIYNIPNYFISGLYLGTHGEPFFYQTFISFLTYLTFSLLAMVLACVFPTDEIAHALGGVFLSIASLFAGFMIPPGSIPKGWKWFYHLDPIKYPLQSVMITEFQDITFHCPDNEGAVPVPVPTNTTDVGYAVKYFCPVTSGQQILDQYEMENDNLYTNLAVILAYEVFFIICVFIALTFIRHQTK</sequence>
<accession>A0A151ZBR4</accession>
<evidence type="ECO:0000256" key="3">
    <source>
        <dbReference type="ARBA" id="ARBA00022448"/>
    </source>
</evidence>
<evidence type="ECO:0000256" key="4">
    <source>
        <dbReference type="ARBA" id="ARBA00022692"/>
    </source>
</evidence>
<dbReference type="InterPro" id="IPR017871">
    <property type="entry name" value="ABC_transporter-like_CS"/>
</dbReference>
<dbReference type="InterPro" id="IPR034003">
    <property type="entry name" value="ABCG_PDR_2"/>
</dbReference>
<dbReference type="GO" id="GO:0016887">
    <property type="term" value="F:ATP hydrolysis activity"/>
    <property type="evidence" value="ECO:0007669"/>
    <property type="project" value="InterPro"/>
</dbReference>
<dbReference type="PANTHER" id="PTHR19241">
    <property type="entry name" value="ATP-BINDING CASSETTE TRANSPORTER"/>
    <property type="match status" value="1"/>
</dbReference>
<evidence type="ECO:0000313" key="12">
    <source>
        <dbReference type="EMBL" id="KYQ91324.1"/>
    </source>
</evidence>
<organism evidence="12 13">
    <name type="scientific">Tieghemostelium lacteum</name>
    <name type="common">Slime mold</name>
    <name type="synonym">Dictyostelium lacteum</name>
    <dbReference type="NCBI Taxonomy" id="361077"/>
    <lineage>
        <taxon>Eukaryota</taxon>
        <taxon>Amoebozoa</taxon>
        <taxon>Evosea</taxon>
        <taxon>Eumycetozoa</taxon>
        <taxon>Dictyostelia</taxon>
        <taxon>Dictyosteliales</taxon>
        <taxon>Raperosteliaceae</taxon>
        <taxon>Tieghemostelium</taxon>
    </lineage>
</organism>
<feature type="transmembrane region" description="Helical" evidence="10">
    <location>
        <begin position="510"/>
        <end position="528"/>
    </location>
</feature>
<dbReference type="FunCoup" id="A0A151ZBR4">
    <property type="interactions" value="3"/>
</dbReference>
<feature type="transmembrane region" description="Helical" evidence="10">
    <location>
        <begin position="1173"/>
        <end position="1196"/>
    </location>
</feature>
<feature type="transmembrane region" description="Helical" evidence="10">
    <location>
        <begin position="433"/>
        <end position="454"/>
    </location>
</feature>
<dbReference type="SMART" id="SM00382">
    <property type="entry name" value="AAA"/>
    <property type="match status" value="2"/>
</dbReference>
<evidence type="ECO:0000256" key="8">
    <source>
        <dbReference type="ARBA" id="ARBA00022989"/>
    </source>
</evidence>
<dbReference type="OMA" id="QYWSDQS"/>
<dbReference type="FunFam" id="3.40.50.300:FF:002639">
    <property type="entry name" value="ABC transporter G family protein"/>
    <property type="match status" value="1"/>
</dbReference>
<evidence type="ECO:0000259" key="11">
    <source>
        <dbReference type="PROSITE" id="PS50893"/>
    </source>
</evidence>
<comment type="subcellular location">
    <subcellularLocation>
        <location evidence="1">Membrane</location>
        <topology evidence="1">Multi-pass membrane protein</topology>
    </subcellularLocation>
</comment>
<evidence type="ECO:0000256" key="6">
    <source>
        <dbReference type="ARBA" id="ARBA00022741"/>
    </source>
</evidence>
<dbReference type="Pfam" id="PF19055">
    <property type="entry name" value="ABC2_membrane_7"/>
    <property type="match status" value="2"/>
</dbReference>
<keyword evidence="5" id="KW-0677">Repeat</keyword>
<dbReference type="STRING" id="361077.A0A151ZBR4"/>
<dbReference type="CDD" id="cd03232">
    <property type="entry name" value="ABCG_PDR_domain2"/>
    <property type="match status" value="1"/>
</dbReference>
<dbReference type="InterPro" id="IPR027417">
    <property type="entry name" value="P-loop_NTPase"/>
</dbReference>
<feature type="transmembrane region" description="Helical" evidence="10">
    <location>
        <begin position="1132"/>
        <end position="1153"/>
    </location>
</feature>
<feature type="domain" description="ABC transporter" evidence="11">
    <location>
        <begin position="727"/>
        <end position="966"/>
    </location>
</feature>
<feature type="transmembrane region" description="Helical" evidence="10">
    <location>
        <begin position="1096"/>
        <end position="1116"/>
    </location>
</feature>
<evidence type="ECO:0000256" key="1">
    <source>
        <dbReference type="ARBA" id="ARBA00004141"/>
    </source>
</evidence>
<dbReference type="OrthoDB" id="66620at2759"/>
<name>A0A151ZBR4_TIELA</name>
<dbReference type="FunFam" id="3.40.50.300:FF:000054">
    <property type="entry name" value="ABC multidrug transporter atrF"/>
    <property type="match status" value="1"/>
</dbReference>
<dbReference type="InParanoid" id="A0A151ZBR4"/>
<dbReference type="EMBL" id="LODT01000035">
    <property type="protein sequence ID" value="KYQ91324.1"/>
    <property type="molecule type" value="Genomic_DNA"/>
</dbReference>
<dbReference type="SUPFAM" id="SSF52540">
    <property type="entry name" value="P-loop containing nucleoside triphosphate hydrolases"/>
    <property type="match status" value="2"/>
</dbReference>
<dbReference type="GO" id="GO:0031288">
    <property type="term" value="P:sorocarp morphogenesis"/>
    <property type="evidence" value="ECO:0007669"/>
    <property type="project" value="UniProtKB-ARBA"/>
</dbReference>
<dbReference type="InterPro" id="IPR013525">
    <property type="entry name" value="ABC2_TM"/>
</dbReference>
<gene>
    <name evidence="12" type="ORF">DLAC_08270</name>
</gene>
<keyword evidence="6" id="KW-0547">Nucleotide-binding</keyword>
<dbReference type="InterPro" id="IPR043926">
    <property type="entry name" value="ABCG_dom"/>
</dbReference>